<sequence length="153" mass="17227">MKQFFKILFGIAVISSFLVAGDVEEIKKQIMDNNEYFRKNKRGADEYSKLGALEFWSSGGLMQKVESNVRPELYDYANLDVKYIEVIVLVPNKAAVAMYYSEGSLKPKNSAAVGHYLTRVTRAYIKEDGQWKVRASHWSPIQGGSGTSQTSTE</sequence>
<dbReference type="Gene3D" id="3.10.450.50">
    <property type="match status" value="1"/>
</dbReference>
<name>A0A382JHL3_9ZZZZ</name>
<gene>
    <name evidence="1" type="ORF">METZ01_LOCUS264688</name>
</gene>
<evidence type="ECO:0000313" key="1">
    <source>
        <dbReference type="EMBL" id="SVC11834.1"/>
    </source>
</evidence>
<proteinExistence type="predicted"/>
<reference evidence="1" key="1">
    <citation type="submission" date="2018-05" db="EMBL/GenBank/DDBJ databases">
        <authorList>
            <person name="Lanie J.A."/>
            <person name="Ng W.-L."/>
            <person name="Kazmierczak K.M."/>
            <person name="Andrzejewski T.M."/>
            <person name="Davidsen T.M."/>
            <person name="Wayne K.J."/>
            <person name="Tettelin H."/>
            <person name="Glass J.I."/>
            <person name="Rusch D."/>
            <person name="Podicherti R."/>
            <person name="Tsui H.-C.T."/>
            <person name="Winkler M.E."/>
        </authorList>
    </citation>
    <scope>NUCLEOTIDE SEQUENCE</scope>
</reference>
<protein>
    <recommendedName>
        <fullName evidence="2">DUF4440 domain-containing protein</fullName>
    </recommendedName>
</protein>
<dbReference type="SUPFAM" id="SSF54427">
    <property type="entry name" value="NTF2-like"/>
    <property type="match status" value="1"/>
</dbReference>
<dbReference type="AlphaFoldDB" id="A0A382JHL3"/>
<accession>A0A382JHL3</accession>
<dbReference type="EMBL" id="UINC01074540">
    <property type="protein sequence ID" value="SVC11834.1"/>
    <property type="molecule type" value="Genomic_DNA"/>
</dbReference>
<dbReference type="InterPro" id="IPR032710">
    <property type="entry name" value="NTF2-like_dom_sf"/>
</dbReference>
<evidence type="ECO:0008006" key="2">
    <source>
        <dbReference type="Google" id="ProtNLM"/>
    </source>
</evidence>
<organism evidence="1">
    <name type="scientific">marine metagenome</name>
    <dbReference type="NCBI Taxonomy" id="408172"/>
    <lineage>
        <taxon>unclassified sequences</taxon>
        <taxon>metagenomes</taxon>
        <taxon>ecological metagenomes</taxon>
    </lineage>
</organism>